<evidence type="ECO:0000259" key="8">
    <source>
        <dbReference type="Pfam" id="PF02397"/>
    </source>
</evidence>
<feature type="transmembrane region" description="Helical" evidence="7">
    <location>
        <begin position="153"/>
        <end position="174"/>
    </location>
</feature>
<dbReference type="EMBL" id="CP134879">
    <property type="protein sequence ID" value="WNM25516.1"/>
    <property type="molecule type" value="Genomic_DNA"/>
</dbReference>
<keyword evidence="3 9" id="KW-0808">Transferase</keyword>
<comment type="subcellular location">
    <subcellularLocation>
        <location evidence="1">Membrane</location>
        <topology evidence="1">Multi-pass membrane protein</topology>
    </subcellularLocation>
</comment>
<keyword evidence="4 7" id="KW-0812">Transmembrane</keyword>
<dbReference type="PANTHER" id="PTHR30576:SF10">
    <property type="entry name" value="SLL5057 PROTEIN"/>
    <property type="match status" value="1"/>
</dbReference>
<evidence type="ECO:0000256" key="3">
    <source>
        <dbReference type="ARBA" id="ARBA00022679"/>
    </source>
</evidence>
<feature type="transmembrane region" description="Helical" evidence="7">
    <location>
        <begin position="55"/>
        <end position="78"/>
    </location>
</feature>
<dbReference type="RefSeq" id="WP_313500574.1">
    <property type="nucleotide sequence ID" value="NZ_CP134879.1"/>
</dbReference>
<dbReference type="Pfam" id="PF02397">
    <property type="entry name" value="Bac_transf"/>
    <property type="match status" value="1"/>
</dbReference>
<evidence type="ECO:0000256" key="1">
    <source>
        <dbReference type="ARBA" id="ARBA00004141"/>
    </source>
</evidence>
<proteinExistence type="inferred from homology"/>
<evidence type="ECO:0000313" key="11">
    <source>
        <dbReference type="Proteomes" id="UP001304125"/>
    </source>
</evidence>
<keyword evidence="6 7" id="KW-0472">Membrane</keyword>
<dbReference type="EMBL" id="CP134880">
    <property type="protein sequence ID" value="WNM28407.1"/>
    <property type="molecule type" value="Genomic_DNA"/>
</dbReference>
<feature type="transmembrane region" description="Helical" evidence="7">
    <location>
        <begin position="90"/>
        <end position="108"/>
    </location>
</feature>
<dbReference type="PANTHER" id="PTHR30576">
    <property type="entry name" value="COLANIC BIOSYNTHESIS UDP-GLUCOSE LIPID CARRIER TRANSFERASE"/>
    <property type="match status" value="1"/>
</dbReference>
<dbReference type="Proteomes" id="UP001303408">
    <property type="component" value="Chromosome"/>
</dbReference>
<accession>A0AA96JAI0</accession>
<dbReference type="Gene3D" id="3.40.50.720">
    <property type="entry name" value="NAD(P)-binding Rossmann-like Domain"/>
    <property type="match status" value="1"/>
</dbReference>
<dbReference type="Proteomes" id="UP001304125">
    <property type="component" value="Chromosome"/>
</dbReference>
<evidence type="ECO:0000256" key="6">
    <source>
        <dbReference type="ARBA" id="ARBA00023136"/>
    </source>
</evidence>
<feature type="transmembrane region" description="Helical" evidence="7">
    <location>
        <begin position="329"/>
        <end position="350"/>
    </location>
</feature>
<dbReference type="AlphaFoldDB" id="A0AA96JB88"/>
<keyword evidence="5 7" id="KW-1133">Transmembrane helix</keyword>
<evidence type="ECO:0000256" key="5">
    <source>
        <dbReference type="ARBA" id="ARBA00022989"/>
    </source>
</evidence>
<accession>A0AA96JB88</accession>
<organism evidence="9 11">
    <name type="scientific">Demequina capsici</name>
    <dbReference type="NCBI Taxonomy" id="3075620"/>
    <lineage>
        <taxon>Bacteria</taxon>
        <taxon>Bacillati</taxon>
        <taxon>Actinomycetota</taxon>
        <taxon>Actinomycetes</taxon>
        <taxon>Micrococcales</taxon>
        <taxon>Demequinaceae</taxon>
        <taxon>Demequina</taxon>
    </lineage>
</organism>
<dbReference type="NCBIfam" id="TIGR03025">
    <property type="entry name" value="EPS_sugtrans"/>
    <property type="match status" value="1"/>
</dbReference>
<gene>
    <name evidence="9" type="ORF">RN606_05045</name>
    <name evidence="10" type="ORF">RN607_05230</name>
</gene>
<dbReference type="GO" id="GO:0016020">
    <property type="term" value="C:membrane"/>
    <property type="evidence" value="ECO:0007669"/>
    <property type="project" value="UniProtKB-SubCell"/>
</dbReference>
<dbReference type="EC" id="2.7.8.-" evidence="9"/>
<sequence length="519" mass="55704">MRSLSGARRRETTDWGVGQMTEGESLLARGIEDGDAEFAPRSPEPDWRRAHAQRLVLSDVAALLWVVVGTQIVLIGGASFDGGSIAGRQIWFVFGFPLALVAVWHVALELTDTRSDRVLGWGGLEYQGVLDATLLVFGSVATVAYVFDVESVKPFLFVAMPGGLVMLLAERWLWRQWLLIKRRAGELSATVLLIGSAPSVRQVATELARTPAAGYRVVGACIPGGRVGEEVAGTGIPVMGGADAVEEIASGTGADTVIITSADVLAPDKVQEISWGLEPATQRLVLAPSLVGVAGTRIHTRAIAGMPLLHVETPQLSPADRVTKRAFDVAASAALVLVASPLLLGLALAVRLTSPGPVLYRSQRIGLRGEPFPMLKFRSMRVGADLELADLLREQGTSETPLFKVHDDPRITPLGRFMRKYSLDELPQLLNVVAGSMSLVGPRPQIAAEVAMYSDSARRRLLTRPGLTGLWQVSGRSSLGWDDAVRLDLFYVENWSLLGDVGILARTVKAVVLPGETAH</sequence>
<name>A0AA96JB88_9MICO</name>
<dbReference type="KEGG" id="dcp:RN607_05230"/>
<evidence type="ECO:0000256" key="2">
    <source>
        <dbReference type="ARBA" id="ARBA00006464"/>
    </source>
</evidence>
<dbReference type="InterPro" id="IPR003362">
    <property type="entry name" value="Bact_transf"/>
</dbReference>
<comment type="similarity">
    <text evidence="2">Belongs to the bacterial sugar transferase family.</text>
</comment>
<keyword evidence="11" id="KW-1185">Reference proteome</keyword>
<feature type="transmembrane region" description="Helical" evidence="7">
    <location>
        <begin position="129"/>
        <end position="147"/>
    </location>
</feature>
<reference evidence="9 11" key="1">
    <citation type="submission" date="2023-09" db="EMBL/GenBank/DDBJ databases">
        <title>Demequina sp. a novel bacteria isolated from Capsicum annuum.</title>
        <authorList>
            <person name="Humaira Z."/>
            <person name="Lee J."/>
            <person name="Cho D."/>
        </authorList>
    </citation>
    <scope>NUCLEOTIDE SEQUENCE [LARGE SCALE GENOMIC DNA]</scope>
    <source>
        <strain evidence="9 11">OYTSA14</strain>
        <strain evidence="10">PMTSA13</strain>
    </source>
</reference>
<evidence type="ECO:0000313" key="9">
    <source>
        <dbReference type="EMBL" id="WNM25516.1"/>
    </source>
</evidence>
<dbReference type="GO" id="GO:0016780">
    <property type="term" value="F:phosphotransferase activity, for other substituted phosphate groups"/>
    <property type="evidence" value="ECO:0007669"/>
    <property type="project" value="TreeGrafter"/>
</dbReference>
<protein>
    <submittedName>
        <fullName evidence="9">Sugar transferase</fullName>
        <ecNumber evidence="9">2.7.8.-</ecNumber>
    </submittedName>
</protein>
<evidence type="ECO:0000256" key="7">
    <source>
        <dbReference type="SAM" id="Phobius"/>
    </source>
</evidence>
<feature type="domain" description="Bacterial sugar transferase" evidence="8">
    <location>
        <begin position="324"/>
        <end position="512"/>
    </location>
</feature>
<evidence type="ECO:0000313" key="10">
    <source>
        <dbReference type="EMBL" id="WNM28407.1"/>
    </source>
</evidence>
<evidence type="ECO:0000256" key="4">
    <source>
        <dbReference type="ARBA" id="ARBA00022692"/>
    </source>
</evidence>
<dbReference type="InterPro" id="IPR017475">
    <property type="entry name" value="EPS_sugar_tfrase"/>
</dbReference>